<feature type="compositionally biased region" description="Basic residues" evidence="1">
    <location>
        <begin position="69"/>
        <end position="83"/>
    </location>
</feature>
<evidence type="ECO:0000313" key="2">
    <source>
        <dbReference type="EMBL" id="KER05685.1"/>
    </source>
</evidence>
<dbReference type="EMBL" id="JNVL01000033">
    <property type="protein sequence ID" value="KER05685.1"/>
    <property type="molecule type" value="Genomic_DNA"/>
</dbReference>
<reference evidence="2 3" key="1">
    <citation type="submission" date="2014-06" db="EMBL/GenBank/DDBJ databases">
        <authorList>
            <person name="Ngugi D.K."/>
            <person name="Blom J."/>
            <person name="Alam I."/>
            <person name="Rashid M."/>
            <person name="Ba Alawi W."/>
            <person name="Zhang G."/>
            <person name="Hikmawan T."/>
            <person name="Guan Y."/>
            <person name="Antunes A."/>
            <person name="Siam R."/>
            <person name="Eldorry H."/>
            <person name="Bajic V."/>
            <person name="Stingl U."/>
        </authorList>
    </citation>
    <scope>NUCLEOTIDE SEQUENCE [LARGE SCALE GENOMIC DNA]</scope>
    <source>
        <strain evidence="2">SCGC AAA799-E16</strain>
    </source>
</reference>
<protein>
    <submittedName>
        <fullName evidence="2">Uncharacterized protein</fullName>
    </submittedName>
</protein>
<evidence type="ECO:0000256" key="1">
    <source>
        <dbReference type="SAM" id="MobiDB-lite"/>
    </source>
</evidence>
<feature type="region of interest" description="Disordered" evidence="1">
    <location>
        <begin position="64"/>
        <end position="83"/>
    </location>
</feature>
<dbReference type="Proteomes" id="UP000028027">
    <property type="component" value="Unassembled WGS sequence"/>
</dbReference>
<keyword evidence="3" id="KW-1185">Reference proteome</keyword>
<name>A0A081S432_9ARCH</name>
<evidence type="ECO:0000313" key="3">
    <source>
        <dbReference type="Proteomes" id="UP000028027"/>
    </source>
</evidence>
<accession>A0A081S432</accession>
<dbReference type="AlphaFoldDB" id="A0A081S432"/>
<sequence length="83" mass="9968">MSDFRMGEEKVCCICNENKKFLGRINAGKKFYCIQCQAKITREYGQDYWKPCSFEEFFESMSREIKSDRNKRKSNVSSRKPFR</sequence>
<gene>
    <name evidence="2" type="ORF">AAA799E16_01651</name>
</gene>
<proteinExistence type="predicted"/>
<comment type="caution">
    <text evidence="2">The sequence shown here is derived from an EMBL/GenBank/DDBJ whole genome shotgun (WGS) entry which is preliminary data.</text>
</comment>
<organism evidence="2 3">
    <name type="scientific">Marine Group I thaumarchaeote SCGC AAA799-E16</name>
    <dbReference type="NCBI Taxonomy" id="1502292"/>
    <lineage>
        <taxon>Archaea</taxon>
        <taxon>Nitrososphaerota</taxon>
        <taxon>Marine Group I</taxon>
    </lineage>
</organism>